<feature type="compositionally biased region" description="Basic and acidic residues" evidence="2">
    <location>
        <begin position="80"/>
        <end position="91"/>
    </location>
</feature>
<feature type="region of interest" description="Disordered" evidence="2">
    <location>
        <begin position="755"/>
        <end position="778"/>
    </location>
</feature>
<keyword evidence="4" id="KW-1185">Reference proteome</keyword>
<feature type="compositionally biased region" description="Acidic residues" evidence="2">
    <location>
        <begin position="191"/>
        <end position="202"/>
    </location>
</feature>
<evidence type="ECO:0000313" key="3">
    <source>
        <dbReference type="EMBL" id="EER68555.1"/>
    </source>
</evidence>
<gene>
    <name evidence="3" type="ORF">GEMHA0001_0818</name>
</gene>
<feature type="region of interest" description="Disordered" evidence="2">
    <location>
        <begin position="441"/>
        <end position="464"/>
    </location>
</feature>
<feature type="region of interest" description="Disordered" evidence="2">
    <location>
        <begin position="143"/>
        <end position="204"/>
    </location>
</feature>
<evidence type="ECO:0000256" key="2">
    <source>
        <dbReference type="SAM" id="MobiDB-lite"/>
    </source>
</evidence>
<organism evidence="3 4">
    <name type="scientific">Gemella haemolysans ATCC 10379</name>
    <dbReference type="NCBI Taxonomy" id="546270"/>
    <lineage>
        <taxon>Bacteria</taxon>
        <taxon>Bacillati</taxon>
        <taxon>Bacillota</taxon>
        <taxon>Bacilli</taxon>
        <taxon>Bacillales</taxon>
        <taxon>Gemellaceae</taxon>
        <taxon>Gemella</taxon>
    </lineage>
</organism>
<feature type="compositionally biased region" description="Basic and acidic residues" evidence="2">
    <location>
        <begin position="20"/>
        <end position="43"/>
    </location>
</feature>
<reference evidence="3" key="1">
    <citation type="submission" date="2009-01" db="EMBL/GenBank/DDBJ databases">
        <authorList>
            <person name="Fulton L."/>
            <person name="Clifton S."/>
            <person name="Chinwalla A.T."/>
            <person name="Mitreva M."/>
            <person name="Sodergren E."/>
            <person name="Weinstock G."/>
            <person name="Clifton S."/>
            <person name="Dooling D.J."/>
            <person name="Fulton B."/>
            <person name="Minx P."/>
            <person name="Pepin K.H."/>
            <person name="Johnson M."/>
            <person name="Bhonagiri V."/>
            <person name="Nash W.E."/>
            <person name="Mardis E.R."/>
            <person name="Wilson R.K."/>
        </authorList>
    </citation>
    <scope>NUCLEOTIDE SEQUENCE [LARGE SCALE GENOMIC DNA]</scope>
    <source>
        <strain evidence="3">ATCC 10379</strain>
    </source>
</reference>
<feature type="compositionally biased region" description="Basic and acidic residues" evidence="2">
    <location>
        <begin position="824"/>
        <end position="833"/>
    </location>
</feature>
<name>C5NW07_9BACL</name>
<feature type="coiled-coil region" evidence="1">
    <location>
        <begin position="227"/>
        <end position="279"/>
    </location>
</feature>
<dbReference type="GeneID" id="93287997"/>
<evidence type="ECO:0000313" key="4">
    <source>
        <dbReference type="Proteomes" id="UP000006004"/>
    </source>
</evidence>
<dbReference type="eggNOG" id="ENOG5030NXE">
    <property type="taxonomic scope" value="Bacteria"/>
</dbReference>
<dbReference type="EMBL" id="ACDZ02000008">
    <property type="protein sequence ID" value="EER68555.1"/>
    <property type="molecule type" value="Genomic_DNA"/>
</dbReference>
<sequence>MVNWKKWFLEEDEDEIYEESTAKKEKKDDLAESREKRAENRRRERVYLEDDEDFEIDFSSNKSKKSFDEDEFSSQRSTRKRDEKEEEKIEGYEEVNLDDFEVDNYDDFEDYEDDYEEELEQEKKSKKENGFISKFKGLFSSKKKEDEEFLDDEYLDEEDDDEAEDYKTYLERQKREQREKSRVIEKKYDESDYEDEEDYEEENEKKVGFFSRLKDKLFNVSDDEIDQEELDAVLDDFEEELEDEKKSDKKKSQFKEEKIEEKVIEKTEDELEIEFIEEEKEQKATPEFEEIDITVYEEKEEVAPVGKVTDLGDALKKLGVENSEIRDVDIFDANPSRRTHPTLAAVRTKRLKQDHKIDALGDSVVLGKDSSELKEEVASSFKGQAKEETPVKEERVTKNREARREFEENFNTLERRSDKIEKDNPLYTKKNEKLDGIFDEIRDKESKTHEKETPELEVRELDAEGSRREKLKYTSVNDVLEGAEDLFEDDIDRVSKKLVGDRFEGSQEATEDVENFRKGLYEGKKADSSQERTALDELIETENIDVSPKKEETLPEIEELNENLEDLRKDKKEEFYVDLVQEAAKIEDIEVEDYEELKEAKKDRLSGYSDYHLDEEEIEELEEQNYLEESADSVNIDSLLREVSPNNKVVKVTNDVDKFTDEKVVPKEVVEKRLEDVKAHQEVKEEDEVERGIDYTEKLYTNDVFEYFDKGNGTKLGEYKTVDHGYRPVSKEKIENNQKILDAIFEKYSSSGLSTSTKSVTSQMMSSNTITPKTRNIGKFKPSPVYSSVYGSATRNTAESSNKQVGISTTGLSINDPVKTTTPEVKKTETQSVEKKTVEAKKIENSAQSNANIYKEIASQEETVWNIGSSKRVPKNKVKSKK</sequence>
<keyword evidence="1" id="KW-0175">Coiled coil</keyword>
<feature type="compositionally biased region" description="Acidic residues" evidence="2">
    <location>
        <begin position="92"/>
        <end position="120"/>
    </location>
</feature>
<feature type="coiled-coil region" evidence="1">
    <location>
        <begin position="550"/>
        <end position="577"/>
    </location>
</feature>
<feature type="compositionally biased region" description="Basic and acidic residues" evidence="2">
    <location>
        <begin position="384"/>
        <end position="403"/>
    </location>
</feature>
<dbReference type="AlphaFoldDB" id="C5NW07"/>
<dbReference type="RefSeq" id="WP_003144085.1">
    <property type="nucleotide sequence ID" value="NZ_ACDZ02000008.1"/>
</dbReference>
<protein>
    <submittedName>
        <fullName evidence="3">Uncharacterized protein</fullName>
    </submittedName>
</protein>
<comment type="caution">
    <text evidence="3">The sequence shown here is derived from an EMBL/GenBank/DDBJ whole genome shotgun (WGS) entry which is preliminary data.</text>
</comment>
<feature type="region of interest" description="Disordered" evidence="2">
    <location>
        <begin position="63"/>
        <end position="125"/>
    </location>
</feature>
<feature type="compositionally biased region" description="Polar residues" evidence="2">
    <location>
        <begin position="800"/>
        <end position="813"/>
    </location>
</feature>
<evidence type="ECO:0000256" key="1">
    <source>
        <dbReference type="SAM" id="Coils"/>
    </source>
</evidence>
<feature type="region of interest" description="Disordered" evidence="2">
    <location>
        <begin position="800"/>
        <end position="833"/>
    </location>
</feature>
<reference evidence="3" key="2">
    <citation type="submission" date="2009-06" db="EMBL/GenBank/DDBJ databases">
        <authorList>
            <person name="Sebastian Y."/>
            <person name="Madupu R."/>
            <person name="Durkin A.S."/>
            <person name="Torralba M."/>
            <person name="Methe B."/>
            <person name="Sutton G.G."/>
            <person name="Strausberg R.L."/>
            <person name="Nelson K.E."/>
        </authorList>
    </citation>
    <scope>NUCLEOTIDE SEQUENCE [LARGE SCALE GENOMIC DNA]</scope>
    <source>
        <strain evidence="3">ATCC 10379</strain>
    </source>
</reference>
<dbReference type="OrthoDB" id="2986683at2"/>
<proteinExistence type="predicted"/>
<feature type="region of interest" description="Disordered" evidence="2">
    <location>
        <begin position="377"/>
        <end position="403"/>
    </location>
</feature>
<feature type="compositionally biased region" description="Polar residues" evidence="2">
    <location>
        <begin position="763"/>
        <end position="774"/>
    </location>
</feature>
<feature type="compositionally biased region" description="Acidic residues" evidence="2">
    <location>
        <begin position="147"/>
        <end position="164"/>
    </location>
</feature>
<dbReference type="Proteomes" id="UP000006004">
    <property type="component" value="Unassembled WGS sequence"/>
</dbReference>
<accession>C5NW07</accession>
<feature type="region of interest" description="Disordered" evidence="2">
    <location>
        <begin position="16"/>
        <end position="43"/>
    </location>
</feature>
<feature type="compositionally biased region" description="Basic and acidic residues" evidence="2">
    <location>
        <begin position="165"/>
        <end position="190"/>
    </location>
</feature>